<proteinExistence type="predicted"/>
<dbReference type="RefSeq" id="WP_183310185.1">
    <property type="nucleotide sequence ID" value="NZ_JACIEW010000002.1"/>
</dbReference>
<name>A0A7W6ILU3_9HYPH</name>
<dbReference type="Proteomes" id="UP000547011">
    <property type="component" value="Unassembled WGS sequence"/>
</dbReference>
<organism evidence="1 2">
    <name type="scientific">Devosia subaequoris</name>
    <dbReference type="NCBI Taxonomy" id="395930"/>
    <lineage>
        <taxon>Bacteria</taxon>
        <taxon>Pseudomonadati</taxon>
        <taxon>Pseudomonadota</taxon>
        <taxon>Alphaproteobacteria</taxon>
        <taxon>Hyphomicrobiales</taxon>
        <taxon>Devosiaceae</taxon>
        <taxon>Devosia</taxon>
    </lineage>
</organism>
<accession>A0A7W6ILU3</accession>
<gene>
    <name evidence="1" type="ORF">GGR20_001062</name>
</gene>
<comment type="caution">
    <text evidence="1">The sequence shown here is derived from an EMBL/GenBank/DDBJ whole genome shotgun (WGS) entry which is preliminary data.</text>
</comment>
<reference evidence="1 2" key="1">
    <citation type="submission" date="2020-08" db="EMBL/GenBank/DDBJ databases">
        <title>Genomic Encyclopedia of Type Strains, Phase IV (KMG-IV): sequencing the most valuable type-strain genomes for metagenomic binning, comparative biology and taxonomic classification.</title>
        <authorList>
            <person name="Goeker M."/>
        </authorList>
    </citation>
    <scope>NUCLEOTIDE SEQUENCE [LARGE SCALE GENOMIC DNA]</scope>
    <source>
        <strain evidence="1 2">DSM 23447</strain>
    </source>
</reference>
<evidence type="ECO:0000313" key="2">
    <source>
        <dbReference type="Proteomes" id="UP000547011"/>
    </source>
</evidence>
<sequence>MTTAAQMKFLSQQFLGRHTEFIFHQRALIRLPVRHVLVKFSFDRTSLPMEIRTTCGASLMCCPPPWSRGGIGHTLDRASGFRDGPNFVAEFTEELERANREVLVRFQTLQDVMDYPPIPFPGKEMDRITRSTLLATLGRFEEAASLLAPWIPGERGWLKMNEGIIRKHYRKGSKSWHRQQDSHDRVSEHLAHVEKLHGLLAAGDPGPIAALLNEWEAIGARMRGIERYWDPSPFPFEFA</sequence>
<dbReference type="AlphaFoldDB" id="A0A7W6ILU3"/>
<evidence type="ECO:0000313" key="1">
    <source>
        <dbReference type="EMBL" id="MBB4051426.1"/>
    </source>
</evidence>
<protein>
    <submittedName>
        <fullName evidence="1">Uncharacterized protein</fullName>
    </submittedName>
</protein>
<dbReference type="EMBL" id="JACIEW010000002">
    <property type="protein sequence ID" value="MBB4051426.1"/>
    <property type="molecule type" value="Genomic_DNA"/>
</dbReference>
<keyword evidence="2" id="KW-1185">Reference proteome</keyword>